<dbReference type="PANTHER" id="PTHR42865">
    <property type="entry name" value="PROTON/GLUTAMATE-ASPARTATE SYMPORTER"/>
    <property type="match status" value="1"/>
</dbReference>
<name>A0A845HMV3_9BURK</name>
<dbReference type="PRINTS" id="PR00173">
    <property type="entry name" value="EDTRNSPORT"/>
</dbReference>
<feature type="transmembrane region" description="Helical" evidence="7">
    <location>
        <begin position="91"/>
        <end position="112"/>
    </location>
</feature>
<feature type="transmembrane region" description="Helical" evidence="7">
    <location>
        <begin position="210"/>
        <end position="231"/>
    </location>
</feature>
<keyword evidence="4 7" id="KW-0812">Transmembrane</keyword>
<proteinExistence type="predicted"/>
<dbReference type="EMBL" id="WWCV01000036">
    <property type="protein sequence ID" value="MYN18835.1"/>
    <property type="molecule type" value="Genomic_DNA"/>
</dbReference>
<dbReference type="PANTHER" id="PTHR42865:SF7">
    <property type="entry name" value="PROTON_GLUTAMATE-ASPARTATE SYMPORTER"/>
    <property type="match status" value="1"/>
</dbReference>
<protein>
    <submittedName>
        <fullName evidence="8">Cation:dicarboxylase symporter family transporter</fullName>
    </submittedName>
</protein>
<sequence>MQTLVKPAMFQLRDIFHHPATLLGAMLLGGWTGTLFPGSASLLAAVSALYLSLIQMAALPFVILAVYFGLQRLPSEPGSGARLARLAAMSLLAMLLCAVVGVLVAGLGGAGAGMTAAQTAALGKLALRSEAQFTMALRDGGDGAAQQWDIGALVPDNLFGVLAYGSLPSVLIGVLCFGAAVAVQDPLRSAQLSGIFEGMYRALESLVNRFNTLLPAAAFVLAAAATATAGVEAIMLLGSFLAAFFVAALAVCAAAIAVLCWKLNKSPWLVMLALREPITVCLFSPVAVAAVPGFIQGMSVRLGFSRGLVELVSPIAPVFLKAGEAMFFAVLAIFVANLYHHPLVAADIAWICALSWTAALWSVGIAGGKSVILGSFVMASMSLPLEAVLPVFMLVEVLCEGPRNLLSFLISSALIALVADGLYIKNEQDFEAWQPSTLKLVFTRKQALSVLFLLLIALFTVFCAGVGYGLRRAF</sequence>
<evidence type="ECO:0000256" key="4">
    <source>
        <dbReference type="ARBA" id="ARBA00022692"/>
    </source>
</evidence>
<organism evidence="8 9">
    <name type="scientific">Duganella vulcania</name>
    <dbReference type="NCBI Taxonomy" id="2692166"/>
    <lineage>
        <taxon>Bacteria</taxon>
        <taxon>Pseudomonadati</taxon>
        <taxon>Pseudomonadota</taxon>
        <taxon>Betaproteobacteria</taxon>
        <taxon>Burkholderiales</taxon>
        <taxon>Oxalobacteraceae</taxon>
        <taxon>Telluria group</taxon>
        <taxon>Duganella</taxon>
    </lineage>
</organism>
<feature type="transmembrane region" description="Helical" evidence="7">
    <location>
        <begin position="49"/>
        <end position="70"/>
    </location>
</feature>
<dbReference type="InterPro" id="IPR036458">
    <property type="entry name" value="Na:dicarbo_symporter_sf"/>
</dbReference>
<dbReference type="Gene3D" id="1.10.3860.10">
    <property type="entry name" value="Sodium:dicarboxylate symporter"/>
    <property type="match status" value="1"/>
</dbReference>
<feature type="transmembrane region" description="Helical" evidence="7">
    <location>
        <begin position="372"/>
        <end position="393"/>
    </location>
</feature>
<feature type="transmembrane region" description="Helical" evidence="7">
    <location>
        <begin position="273"/>
        <end position="295"/>
    </location>
</feature>
<keyword evidence="3" id="KW-1003">Cell membrane</keyword>
<evidence type="ECO:0000256" key="7">
    <source>
        <dbReference type="SAM" id="Phobius"/>
    </source>
</evidence>
<dbReference type="AlphaFoldDB" id="A0A845HMV3"/>
<dbReference type="Proteomes" id="UP000484875">
    <property type="component" value="Unassembled WGS sequence"/>
</dbReference>
<dbReference type="RefSeq" id="WP_161091350.1">
    <property type="nucleotide sequence ID" value="NZ_WWCV01000036.1"/>
</dbReference>
<evidence type="ECO:0000313" key="8">
    <source>
        <dbReference type="EMBL" id="MYN18835.1"/>
    </source>
</evidence>
<feature type="transmembrane region" description="Helical" evidence="7">
    <location>
        <begin position="447"/>
        <end position="470"/>
    </location>
</feature>
<accession>A0A845HMV3</accession>
<feature type="transmembrane region" description="Helical" evidence="7">
    <location>
        <begin position="21"/>
        <end position="43"/>
    </location>
</feature>
<evidence type="ECO:0000256" key="1">
    <source>
        <dbReference type="ARBA" id="ARBA00004651"/>
    </source>
</evidence>
<keyword evidence="2" id="KW-0813">Transport</keyword>
<comment type="subcellular location">
    <subcellularLocation>
        <location evidence="1">Cell membrane</location>
        <topology evidence="1">Multi-pass membrane protein</topology>
    </subcellularLocation>
</comment>
<feature type="transmembrane region" description="Helical" evidence="7">
    <location>
        <begin position="237"/>
        <end position="261"/>
    </location>
</feature>
<evidence type="ECO:0000256" key="6">
    <source>
        <dbReference type="ARBA" id="ARBA00023136"/>
    </source>
</evidence>
<evidence type="ECO:0000256" key="2">
    <source>
        <dbReference type="ARBA" id="ARBA00022448"/>
    </source>
</evidence>
<feature type="transmembrane region" description="Helical" evidence="7">
    <location>
        <begin position="348"/>
        <end position="366"/>
    </location>
</feature>
<feature type="transmembrane region" description="Helical" evidence="7">
    <location>
        <begin position="315"/>
        <end position="336"/>
    </location>
</feature>
<evidence type="ECO:0000256" key="3">
    <source>
        <dbReference type="ARBA" id="ARBA00022475"/>
    </source>
</evidence>
<keyword evidence="5 7" id="KW-1133">Transmembrane helix</keyword>
<evidence type="ECO:0000256" key="5">
    <source>
        <dbReference type="ARBA" id="ARBA00022989"/>
    </source>
</evidence>
<dbReference type="Pfam" id="PF00375">
    <property type="entry name" value="SDF"/>
    <property type="match status" value="1"/>
</dbReference>
<dbReference type="SUPFAM" id="SSF118215">
    <property type="entry name" value="Proton glutamate symport protein"/>
    <property type="match status" value="1"/>
</dbReference>
<dbReference type="GO" id="GO:0015293">
    <property type="term" value="F:symporter activity"/>
    <property type="evidence" value="ECO:0007669"/>
    <property type="project" value="UniProtKB-KW"/>
</dbReference>
<comment type="caution">
    <text evidence="8">The sequence shown here is derived from an EMBL/GenBank/DDBJ whole genome shotgun (WGS) entry which is preliminary data.</text>
</comment>
<feature type="transmembrane region" description="Helical" evidence="7">
    <location>
        <begin position="161"/>
        <end position="183"/>
    </location>
</feature>
<dbReference type="GO" id="GO:0005886">
    <property type="term" value="C:plasma membrane"/>
    <property type="evidence" value="ECO:0007669"/>
    <property type="project" value="UniProtKB-SubCell"/>
</dbReference>
<reference evidence="8 9" key="1">
    <citation type="submission" date="2019-12" db="EMBL/GenBank/DDBJ databases">
        <title>Novel species isolated from a subtropical stream in China.</title>
        <authorList>
            <person name="Lu H."/>
        </authorList>
    </citation>
    <scope>NUCLEOTIDE SEQUENCE [LARGE SCALE GENOMIC DNA]</scope>
    <source>
        <strain evidence="8 9">FT107W</strain>
    </source>
</reference>
<keyword evidence="6 7" id="KW-0472">Membrane</keyword>
<feature type="transmembrane region" description="Helical" evidence="7">
    <location>
        <begin position="405"/>
        <end position="424"/>
    </location>
</feature>
<dbReference type="InterPro" id="IPR001991">
    <property type="entry name" value="Na-dicarboxylate_symporter"/>
</dbReference>
<gene>
    <name evidence="8" type="ORF">GTP81_18970</name>
</gene>
<keyword evidence="9" id="KW-1185">Reference proteome</keyword>
<evidence type="ECO:0000313" key="9">
    <source>
        <dbReference type="Proteomes" id="UP000484875"/>
    </source>
</evidence>